<protein>
    <recommendedName>
        <fullName evidence="12">Dynactin subunit 4</fullName>
    </recommendedName>
</protein>
<evidence type="ECO:0000256" key="12">
    <source>
        <dbReference type="ARBA" id="ARBA00034864"/>
    </source>
</evidence>
<evidence type="ECO:0000256" key="5">
    <source>
        <dbReference type="ARBA" id="ARBA00022499"/>
    </source>
</evidence>
<keyword evidence="10" id="KW-0206">Cytoskeleton</keyword>
<gene>
    <name evidence="15" type="ORF">HYPSUDRAFT_141174</name>
</gene>
<keyword evidence="5" id="KW-1017">Isopeptide bond</keyword>
<evidence type="ECO:0000256" key="13">
    <source>
        <dbReference type="ARBA" id="ARBA00093507"/>
    </source>
</evidence>
<keyword evidence="6" id="KW-0597">Phosphoprotein</keyword>
<keyword evidence="4" id="KW-0963">Cytoplasm</keyword>
<reference evidence="16" key="1">
    <citation type="submission" date="2014-04" db="EMBL/GenBank/DDBJ databases">
        <title>Evolutionary Origins and Diversification of the Mycorrhizal Mutualists.</title>
        <authorList>
            <consortium name="DOE Joint Genome Institute"/>
            <consortium name="Mycorrhizal Genomics Consortium"/>
            <person name="Kohler A."/>
            <person name="Kuo A."/>
            <person name="Nagy L.G."/>
            <person name="Floudas D."/>
            <person name="Copeland A."/>
            <person name="Barry K.W."/>
            <person name="Cichocki N."/>
            <person name="Veneault-Fourrey C."/>
            <person name="LaButti K."/>
            <person name="Lindquist E.A."/>
            <person name="Lipzen A."/>
            <person name="Lundell T."/>
            <person name="Morin E."/>
            <person name="Murat C."/>
            <person name="Riley R."/>
            <person name="Ohm R."/>
            <person name="Sun H."/>
            <person name="Tunlid A."/>
            <person name="Henrissat B."/>
            <person name="Grigoriev I.V."/>
            <person name="Hibbett D.S."/>
            <person name="Martin F."/>
        </authorList>
    </citation>
    <scope>NUCLEOTIDE SEQUENCE [LARGE SCALE GENOMIC DNA]</scope>
    <source>
        <strain evidence="16">FD-334 SS-4</strain>
    </source>
</reference>
<evidence type="ECO:0000256" key="6">
    <source>
        <dbReference type="ARBA" id="ARBA00022553"/>
    </source>
</evidence>
<evidence type="ECO:0000256" key="11">
    <source>
        <dbReference type="ARBA" id="ARBA00034776"/>
    </source>
</evidence>
<evidence type="ECO:0000256" key="1">
    <source>
        <dbReference type="ARBA" id="ARBA00004300"/>
    </source>
</evidence>
<evidence type="ECO:0000256" key="2">
    <source>
        <dbReference type="ARBA" id="ARBA00004529"/>
    </source>
</evidence>
<evidence type="ECO:0000256" key="3">
    <source>
        <dbReference type="ARBA" id="ARBA00004657"/>
    </source>
</evidence>
<dbReference type="InterPro" id="IPR008603">
    <property type="entry name" value="DCTN4"/>
</dbReference>
<feature type="region of interest" description="Disordered" evidence="14">
    <location>
        <begin position="220"/>
        <end position="251"/>
    </location>
</feature>
<evidence type="ECO:0000256" key="8">
    <source>
        <dbReference type="ARBA" id="ARBA00022990"/>
    </source>
</evidence>
<evidence type="ECO:0000256" key="4">
    <source>
        <dbReference type="ARBA" id="ARBA00022490"/>
    </source>
</evidence>
<organism evidence="15 16">
    <name type="scientific">Hypholoma sublateritium (strain FD-334 SS-4)</name>
    <dbReference type="NCBI Taxonomy" id="945553"/>
    <lineage>
        <taxon>Eukaryota</taxon>
        <taxon>Fungi</taxon>
        <taxon>Dikarya</taxon>
        <taxon>Basidiomycota</taxon>
        <taxon>Agaricomycotina</taxon>
        <taxon>Agaricomycetes</taxon>
        <taxon>Agaricomycetidae</taxon>
        <taxon>Agaricales</taxon>
        <taxon>Agaricineae</taxon>
        <taxon>Strophariaceae</taxon>
        <taxon>Hypholoma</taxon>
    </lineage>
</organism>
<dbReference type="PANTHER" id="PTHR13034:SF2">
    <property type="entry name" value="DYNACTIN SUBUNIT 4"/>
    <property type="match status" value="1"/>
</dbReference>
<dbReference type="GO" id="GO:0001725">
    <property type="term" value="C:stress fiber"/>
    <property type="evidence" value="ECO:0007669"/>
    <property type="project" value="UniProtKB-SubCell"/>
</dbReference>
<dbReference type="STRING" id="945553.A0A0D2MCP5"/>
<keyword evidence="8" id="KW-0007">Acetylation</keyword>
<evidence type="ECO:0000313" key="16">
    <source>
        <dbReference type="Proteomes" id="UP000054270"/>
    </source>
</evidence>
<accession>A0A0D2MCP5</accession>
<evidence type="ECO:0000256" key="10">
    <source>
        <dbReference type="ARBA" id="ARBA00023212"/>
    </source>
</evidence>
<dbReference type="OrthoDB" id="283815at2759"/>
<dbReference type="PANTHER" id="PTHR13034">
    <property type="entry name" value="DYNACTIN P62 SUBUNIT"/>
    <property type="match status" value="1"/>
</dbReference>
<dbReference type="GO" id="GO:0005869">
    <property type="term" value="C:dynactin complex"/>
    <property type="evidence" value="ECO:0007669"/>
    <property type="project" value="InterPro"/>
</dbReference>
<keyword evidence="7" id="KW-0832">Ubl conjugation</keyword>
<evidence type="ECO:0000256" key="9">
    <source>
        <dbReference type="ARBA" id="ARBA00023054"/>
    </source>
</evidence>
<sequence>MPPSILYHCSCLSSSPHPPPPNLPSSSYSFHPLHTLFFCEECDAVRCNRCVSIEVSSYYCPNCLFEVPSASVRAEKNRCARNCFMCPNCRNTLSVVPSDPPDTGDSRLSMPISSLNEPPFFLYCNHCRWDSAEVGITFEKPTGLAAQLQKYEDSAPDSLEFERLKEHFEPFLRASSLSSTIGGNTTAHASSAAHSHHAHSNSITAAASAALARDIPGVSKYQPLTRTTSGRGGSGKDRSRNKDEMPEYRSRVEISKTSAYGGGEADVELMDHIETIGSIATLEQRWVNSWISPLQTKELKPLRIPLHSKRSKRCPSCTHILIKPEQKAQSVRYKIKLVAANYLPAITVALPHAQKAKAELAKKQLGKSTAAAVEDASISASNMHAGKTYAFHLALSNPLYDPIQVRLSAPRMNVSTAPVKDGSPEKARRPPFAISLPSSGFSVAAFAEAWEYEDDEDMFGVDDGDEFGMKGGRETDGRGKVRTVGVLERRANVTLVGGEVVIGKEARGDVKFNMLVSYTYRSDDPTPSESNDGDGPSSTSKSSSAANKQPEVKTFAFYTVVDLGHIIPRDEPRAETDF</sequence>
<feature type="compositionally biased region" description="Basic and acidic residues" evidence="14">
    <location>
        <begin position="234"/>
        <end position="251"/>
    </location>
</feature>
<dbReference type="Pfam" id="PF05502">
    <property type="entry name" value="Dynactin_p62"/>
    <property type="match status" value="1"/>
</dbReference>
<dbReference type="EMBL" id="KN817560">
    <property type="protein sequence ID" value="KJA21233.1"/>
    <property type="molecule type" value="Genomic_DNA"/>
</dbReference>
<dbReference type="OMA" id="CGYCMWT"/>
<evidence type="ECO:0000256" key="14">
    <source>
        <dbReference type="SAM" id="MobiDB-lite"/>
    </source>
</evidence>
<comment type="subunit">
    <text evidence="13">Subunit of dynactin, a multiprotein complex part of a tripartite complex with dynein and a adapter, such as BICDL1, BICD2 or HOOK3. The dynactin complex is built around ACTR1A/ACTB filament and consists of an actin-related filament composed of a shoulder domain, a pointed end and a barbed end. Its length is defined by its flexible shoulder domain. The soulder is composed of 2 DCTN1 subunits, 4 DCTN2 and 2 DCTN3. The 4 DCNT2 (via N-terminus) bind the ACTR1A filament and act as molecular rulers to determine the length. The pointed end is important for binding dynein-dynactin cargo adapters. Consists of 4 subunits: ACTR10, DCNT4, DCTN5 and DCTN6. The barbed end is composed of a CAPZA1:CAPZB heterodimers, which binds ACTR1A/ACTB filament and dynactin and stabilizes dynactin. Interacts with ATP7B, but not ATP7A, in a copper-dependent manner. Interacts with ANK2; this interaction is required for localization at costameres. Interacts with N4BP2L1.</text>
</comment>
<feature type="region of interest" description="Disordered" evidence="14">
    <location>
        <begin position="521"/>
        <end position="548"/>
    </location>
</feature>
<keyword evidence="16" id="KW-1185">Reference proteome</keyword>
<dbReference type="Proteomes" id="UP000054270">
    <property type="component" value="Unassembled WGS sequence"/>
</dbReference>
<evidence type="ECO:0000256" key="7">
    <source>
        <dbReference type="ARBA" id="ARBA00022843"/>
    </source>
</evidence>
<comment type="subcellular location">
    <subcellularLocation>
        <location evidence="1">Cytoplasm</location>
        <location evidence="1">Cytoskeleton</location>
        <location evidence="1">Microtubule organizing center</location>
        <location evidence="1">Centrosome</location>
    </subcellularLocation>
    <subcellularLocation>
        <location evidence="2">Cytoplasm</location>
        <location evidence="2">Cytoskeleton</location>
        <location evidence="2">Stress fiber</location>
    </subcellularLocation>
    <subcellularLocation>
        <location evidence="3">Cytoplasm</location>
        <location evidence="3">Myofibril</location>
    </subcellularLocation>
</comment>
<keyword evidence="9" id="KW-0175">Coiled coil</keyword>
<dbReference type="AlphaFoldDB" id="A0A0D2MCP5"/>
<name>A0A0D2MCP5_HYPSF</name>
<evidence type="ECO:0000313" key="15">
    <source>
        <dbReference type="EMBL" id="KJA21233.1"/>
    </source>
</evidence>
<proteinExistence type="inferred from homology"/>
<comment type="similarity">
    <text evidence="11">Belongs to the dynactin subunit 4 family.</text>
</comment>